<gene>
    <name evidence="1" type="ORF">Amon01_000815500</name>
</gene>
<accession>A0A9W7DJC3</accession>
<proteinExistence type="predicted"/>
<sequence length="88" mass="10559">MRFFFDKEYFETLNKDDIDFPSKDNVKDITYKQVLNSIYLQCYSFIQSHIDHDLDQINYNIYIPSPRLHSTGTYNRSTNKSDRSHVVL</sequence>
<evidence type="ECO:0000313" key="2">
    <source>
        <dbReference type="Proteomes" id="UP001165063"/>
    </source>
</evidence>
<reference evidence="1" key="1">
    <citation type="submission" date="2023-04" db="EMBL/GenBank/DDBJ databases">
        <title>Ambrosiozyma monospora NBRC 1965.</title>
        <authorList>
            <person name="Ichikawa N."/>
            <person name="Sato H."/>
            <person name="Tonouchi N."/>
        </authorList>
    </citation>
    <scope>NUCLEOTIDE SEQUENCE</scope>
    <source>
        <strain evidence="1">NBRC 1965</strain>
    </source>
</reference>
<evidence type="ECO:0000313" key="1">
    <source>
        <dbReference type="EMBL" id="GMG56086.1"/>
    </source>
</evidence>
<protein>
    <submittedName>
        <fullName evidence="1">Unnamed protein product</fullName>
    </submittedName>
</protein>
<keyword evidence="2" id="KW-1185">Reference proteome</keyword>
<dbReference type="AlphaFoldDB" id="A0A9W7DJC3"/>
<comment type="caution">
    <text evidence="1">The sequence shown here is derived from an EMBL/GenBank/DDBJ whole genome shotgun (WGS) entry which is preliminary data.</text>
</comment>
<organism evidence="1 2">
    <name type="scientific">Ambrosiozyma monospora</name>
    <name type="common">Yeast</name>
    <name type="synonym">Endomycopsis monosporus</name>
    <dbReference type="NCBI Taxonomy" id="43982"/>
    <lineage>
        <taxon>Eukaryota</taxon>
        <taxon>Fungi</taxon>
        <taxon>Dikarya</taxon>
        <taxon>Ascomycota</taxon>
        <taxon>Saccharomycotina</taxon>
        <taxon>Pichiomycetes</taxon>
        <taxon>Pichiales</taxon>
        <taxon>Pichiaceae</taxon>
        <taxon>Ambrosiozyma</taxon>
    </lineage>
</organism>
<dbReference type="Proteomes" id="UP001165063">
    <property type="component" value="Unassembled WGS sequence"/>
</dbReference>
<dbReference type="EMBL" id="BSXU01006859">
    <property type="protein sequence ID" value="GMG56086.1"/>
    <property type="molecule type" value="Genomic_DNA"/>
</dbReference>
<name>A0A9W7DJC3_AMBMO</name>